<dbReference type="Proteomes" id="UP000054538">
    <property type="component" value="Unassembled WGS sequence"/>
</dbReference>
<dbReference type="HOGENOM" id="CLU_043184_0_0_1"/>
<name>A0A0D0CPU5_9AGAM</name>
<accession>A0A0D0CPU5</accession>
<dbReference type="EMBL" id="KN827028">
    <property type="protein sequence ID" value="KIK77353.1"/>
    <property type="molecule type" value="Genomic_DNA"/>
</dbReference>
<dbReference type="STRING" id="930991.A0A0D0CPU5"/>
<reference evidence="2 3" key="1">
    <citation type="submission" date="2014-04" db="EMBL/GenBank/DDBJ databases">
        <authorList>
            <consortium name="DOE Joint Genome Institute"/>
            <person name="Kuo A."/>
            <person name="Kohler A."/>
            <person name="Jargeat P."/>
            <person name="Nagy L.G."/>
            <person name="Floudas D."/>
            <person name="Copeland A."/>
            <person name="Barry K.W."/>
            <person name="Cichocki N."/>
            <person name="Veneault-Fourrey C."/>
            <person name="LaButti K."/>
            <person name="Lindquist E.A."/>
            <person name="Lipzen A."/>
            <person name="Lundell T."/>
            <person name="Morin E."/>
            <person name="Murat C."/>
            <person name="Sun H."/>
            <person name="Tunlid A."/>
            <person name="Henrissat B."/>
            <person name="Grigoriev I.V."/>
            <person name="Hibbett D.S."/>
            <person name="Martin F."/>
            <person name="Nordberg H.P."/>
            <person name="Cantor M.N."/>
            <person name="Hua S.X."/>
        </authorList>
    </citation>
    <scope>NUCLEOTIDE SEQUENCE [LARGE SCALE GENOMIC DNA]</scope>
    <source>
        <strain evidence="2 3">Ve08.2h10</strain>
    </source>
</reference>
<dbReference type="AlphaFoldDB" id="A0A0D0CPU5"/>
<keyword evidence="3" id="KW-1185">Reference proteome</keyword>
<organism evidence="2 3">
    <name type="scientific">Paxillus rubicundulus Ve08.2h10</name>
    <dbReference type="NCBI Taxonomy" id="930991"/>
    <lineage>
        <taxon>Eukaryota</taxon>
        <taxon>Fungi</taxon>
        <taxon>Dikarya</taxon>
        <taxon>Basidiomycota</taxon>
        <taxon>Agaricomycotina</taxon>
        <taxon>Agaricomycetes</taxon>
        <taxon>Agaricomycetidae</taxon>
        <taxon>Boletales</taxon>
        <taxon>Paxilineae</taxon>
        <taxon>Paxillaceae</taxon>
        <taxon>Paxillus</taxon>
    </lineage>
</organism>
<feature type="region of interest" description="Disordered" evidence="1">
    <location>
        <begin position="1"/>
        <end position="28"/>
    </location>
</feature>
<reference evidence="3" key="2">
    <citation type="submission" date="2015-01" db="EMBL/GenBank/DDBJ databases">
        <title>Evolutionary Origins and Diversification of the Mycorrhizal Mutualists.</title>
        <authorList>
            <consortium name="DOE Joint Genome Institute"/>
            <consortium name="Mycorrhizal Genomics Consortium"/>
            <person name="Kohler A."/>
            <person name="Kuo A."/>
            <person name="Nagy L.G."/>
            <person name="Floudas D."/>
            <person name="Copeland A."/>
            <person name="Barry K.W."/>
            <person name="Cichocki N."/>
            <person name="Veneault-Fourrey C."/>
            <person name="LaButti K."/>
            <person name="Lindquist E.A."/>
            <person name="Lipzen A."/>
            <person name="Lundell T."/>
            <person name="Morin E."/>
            <person name="Murat C."/>
            <person name="Riley R."/>
            <person name="Ohm R."/>
            <person name="Sun H."/>
            <person name="Tunlid A."/>
            <person name="Henrissat B."/>
            <person name="Grigoriev I.V."/>
            <person name="Hibbett D.S."/>
            <person name="Martin F."/>
        </authorList>
    </citation>
    <scope>NUCLEOTIDE SEQUENCE [LARGE SCALE GENOMIC DNA]</scope>
    <source>
        <strain evidence="3">Ve08.2h10</strain>
    </source>
</reference>
<protein>
    <submittedName>
        <fullName evidence="2">Uncharacterized protein</fullName>
    </submittedName>
</protein>
<dbReference type="OrthoDB" id="2690847at2759"/>
<sequence length="356" mass="39446">MVRSASSAAASSGLIPPPPSSVQPIWTTPSNIPQAIHQHSTSDSSSFNEPIHAGYIKQLKLFAKQHCNTLKIPEKAILEFIDIGNLFYMLVDMKATMTKGEFTQQANQFQGLQDTLWLKDFEVVLQNCLLACMLSPNITAYMTEAQHHILEFISEHPDVFKVPAAVFKDDKLRSQLGKLVVKLLSTIHSQIRSQLTISIAKKTCIIDMTKALIQGSSGLDVEATHWNRMAFLEHMRVDGGEDIDAATAALLAGRRVLGTNAEFGGDTGDSINANVNTNTNTTPDVNANSGVPDTEESSEDLKDLDYNDFGFRLDDKPLQFNDTKFWNYVDYMLSLMCNVAHKDAVSKQEYEGQVAW</sequence>
<evidence type="ECO:0000313" key="3">
    <source>
        <dbReference type="Proteomes" id="UP000054538"/>
    </source>
</evidence>
<gene>
    <name evidence="2" type="ORF">PAXRUDRAFT_17563</name>
</gene>
<dbReference type="InParanoid" id="A0A0D0CPU5"/>
<feature type="compositionally biased region" description="Low complexity" evidence="1">
    <location>
        <begin position="1"/>
        <end position="14"/>
    </location>
</feature>
<evidence type="ECO:0000313" key="2">
    <source>
        <dbReference type="EMBL" id="KIK77353.1"/>
    </source>
</evidence>
<feature type="compositionally biased region" description="Low complexity" evidence="1">
    <location>
        <begin position="277"/>
        <end position="288"/>
    </location>
</feature>
<feature type="region of interest" description="Disordered" evidence="1">
    <location>
        <begin position="277"/>
        <end position="299"/>
    </location>
</feature>
<proteinExistence type="predicted"/>
<evidence type="ECO:0000256" key="1">
    <source>
        <dbReference type="SAM" id="MobiDB-lite"/>
    </source>
</evidence>